<gene>
    <name evidence="4" type="ORF">SAMN02927937_00954</name>
</gene>
<reference evidence="4 5" key="1">
    <citation type="submission" date="2016-10" db="EMBL/GenBank/DDBJ databases">
        <authorList>
            <person name="de Groot N.N."/>
        </authorList>
    </citation>
    <scope>NUCLEOTIDE SEQUENCE [LARGE SCALE GENOMIC DNA]</scope>
    <source>
        <strain evidence="4 5">CGMCC 1.10825</strain>
    </source>
</reference>
<feature type="transmembrane region" description="Helical" evidence="1">
    <location>
        <begin position="314"/>
        <end position="331"/>
    </location>
</feature>
<evidence type="ECO:0000256" key="2">
    <source>
        <dbReference type="SAM" id="SignalP"/>
    </source>
</evidence>
<keyword evidence="5" id="KW-1185">Reference proteome</keyword>
<feature type="transmembrane region" description="Helical" evidence="1">
    <location>
        <begin position="265"/>
        <end position="284"/>
    </location>
</feature>
<accession>A0A1H6KA79</accession>
<dbReference type="InterPro" id="IPR025178">
    <property type="entry name" value="Lnb_N"/>
</dbReference>
<dbReference type="Pfam" id="PF13387">
    <property type="entry name" value="Lnb_N"/>
    <property type="match status" value="1"/>
</dbReference>
<feature type="transmembrane region" description="Helical" evidence="1">
    <location>
        <begin position="239"/>
        <end position="258"/>
    </location>
</feature>
<dbReference type="AlphaFoldDB" id="A0A1H6KA79"/>
<evidence type="ECO:0000313" key="5">
    <source>
        <dbReference type="Proteomes" id="UP000199634"/>
    </source>
</evidence>
<sequence length="359" mass="41529">MKQQIMLMVCCFSFLSSFAQPQILTENAEISVLTCGTANEMYTLFGHTALRVKDNDQNLDVVYNWGMFNFKTPSFLPKFIKGDLLYYLDVDRFDDFLYAYTNDNREVFEQQLNLSYDQKLKVWNEINRQLKSNERFYTYGFIRNNCTTKVVDVINKVIDKPLTVDFPSNNHSYRYILNDGLENHYFEKLGINLLFSYPTNKKADLIFLPLKFKDGIAFNKSILKSEKKLNTVNEKEEKFSFNSIYTLWIIVIIFALGILNDKARLLYFGFTAIFGLFLLAVSLYTNHAELHLNVLTLFYNPLFLVALLLKNKKVLIAAAVLTAIGLIFMGIELMMVAVPLIVLHILYVLALFLNKAALK</sequence>
<feature type="transmembrane region" description="Helical" evidence="1">
    <location>
        <begin position="337"/>
        <end position="358"/>
    </location>
</feature>
<dbReference type="RefSeq" id="WP_177165030.1">
    <property type="nucleotide sequence ID" value="NZ_FNXE01000009.1"/>
</dbReference>
<dbReference type="STRING" id="1159016.SAMN02927937_00954"/>
<dbReference type="Proteomes" id="UP000199634">
    <property type="component" value="Unassembled WGS sequence"/>
</dbReference>
<feature type="domain" description="Lnb N-terminal periplasmic" evidence="3">
    <location>
        <begin position="25"/>
        <end position="165"/>
    </location>
</feature>
<feature type="signal peptide" evidence="2">
    <location>
        <begin position="1"/>
        <end position="19"/>
    </location>
</feature>
<feature type="chain" id="PRO_5011748657" description="Lnb N-terminal periplasmic domain-containing protein" evidence="2">
    <location>
        <begin position="20"/>
        <end position="359"/>
    </location>
</feature>
<feature type="transmembrane region" description="Helical" evidence="1">
    <location>
        <begin position="290"/>
        <end position="309"/>
    </location>
</feature>
<protein>
    <recommendedName>
        <fullName evidence="3">Lnb N-terminal periplasmic domain-containing protein</fullName>
    </recommendedName>
</protein>
<name>A0A1H6KA79_9FLAO</name>
<proteinExistence type="predicted"/>
<dbReference type="EMBL" id="FNXE01000009">
    <property type="protein sequence ID" value="SEH70278.1"/>
    <property type="molecule type" value="Genomic_DNA"/>
</dbReference>
<evidence type="ECO:0000313" key="4">
    <source>
        <dbReference type="EMBL" id="SEH70278.1"/>
    </source>
</evidence>
<organism evidence="4 5">
    <name type="scientific">Paenimyroides marinum</name>
    <dbReference type="NCBI Taxonomy" id="1159016"/>
    <lineage>
        <taxon>Bacteria</taxon>
        <taxon>Pseudomonadati</taxon>
        <taxon>Bacteroidota</taxon>
        <taxon>Flavobacteriia</taxon>
        <taxon>Flavobacteriales</taxon>
        <taxon>Flavobacteriaceae</taxon>
        <taxon>Paenimyroides</taxon>
    </lineage>
</organism>
<keyword evidence="2" id="KW-0732">Signal</keyword>
<evidence type="ECO:0000256" key="1">
    <source>
        <dbReference type="SAM" id="Phobius"/>
    </source>
</evidence>
<evidence type="ECO:0000259" key="3">
    <source>
        <dbReference type="Pfam" id="PF13387"/>
    </source>
</evidence>
<keyword evidence="1" id="KW-0812">Transmembrane</keyword>
<keyword evidence="1" id="KW-0472">Membrane</keyword>
<keyword evidence="1" id="KW-1133">Transmembrane helix</keyword>